<accession>A0A2P7QZA4</accession>
<dbReference type="RefSeq" id="WP_106511306.1">
    <property type="nucleotide sequence ID" value="NZ_PXYI01000001.1"/>
</dbReference>
<comment type="similarity">
    <text evidence="1 3">Belongs to the type-B carboxylesterase/lipase family.</text>
</comment>
<proteinExistence type="inferred from homology"/>
<reference evidence="5 6" key="1">
    <citation type="submission" date="2018-03" db="EMBL/GenBank/DDBJ databases">
        <title>The draft genome of Sphingosinicella sp. GL-C-18.</title>
        <authorList>
            <person name="Liu L."/>
            <person name="Li L."/>
            <person name="Liang L."/>
            <person name="Zhang X."/>
            <person name="Wang T."/>
        </authorList>
    </citation>
    <scope>NUCLEOTIDE SEQUENCE [LARGE SCALE GENOMIC DNA]</scope>
    <source>
        <strain evidence="5 6">GL-C-18</strain>
    </source>
</reference>
<keyword evidence="2 3" id="KW-0378">Hydrolase</keyword>
<dbReference type="Proteomes" id="UP000241167">
    <property type="component" value="Unassembled WGS sequence"/>
</dbReference>
<dbReference type="EC" id="3.1.1.-" evidence="3"/>
<organism evidence="5 6">
    <name type="scientific">Allosphingosinicella deserti</name>
    <dbReference type="NCBI Taxonomy" id="2116704"/>
    <lineage>
        <taxon>Bacteria</taxon>
        <taxon>Pseudomonadati</taxon>
        <taxon>Pseudomonadota</taxon>
        <taxon>Alphaproteobacteria</taxon>
        <taxon>Sphingomonadales</taxon>
        <taxon>Sphingomonadaceae</taxon>
        <taxon>Allosphingosinicella</taxon>
    </lineage>
</organism>
<dbReference type="InterPro" id="IPR019826">
    <property type="entry name" value="Carboxylesterase_B_AS"/>
</dbReference>
<name>A0A2P7QZA4_9SPHN</name>
<dbReference type="PROSITE" id="PS00122">
    <property type="entry name" value="CARBOXYLESTERASE_B_1"/>
    <property type="match status" value="1"/>
</dbReference>
<protein>
    <recommendedName>
        <fullName evidence="3">Carboxylic ester hydrolase</fullName>
        <ecNumber evidence="3">3.1.1.-</ecNumber>
    </recommendedName>
</protein>
<evidence type="ECO:0000256" key="1">
    <source>
        <dbReference type="ARBA" id="ARBA00005964"/>
    </source>
</evidence>
<keyword evidence="6" id="KW-1185">Reference proteome</keyword>
<dbReference type="Pfam" id="PF00135">
    <property type="entry name" value="COesterase"/>
    <property type="match status" value="1"/>
</dbReference>
<feature type="signal peptide" evidence="3">
    <location>
        <begin position="1"/>
        <end position="25"/>
    </location>
</feature>
<dbReference type="SUPFAM" id="SSF53474">
    <property type="entry name" value="alpha/beta-Hydrolases"/>
    <property type="match status" value="1"/>
</dbReference>
<gene>
    <name evidence="5" type="ORF">C7I55_02625</name>
</gene>
<dbReference type="InterPro" id="IPR050309">
    <property type="entry name" value="Type-B_Carboxylest/Lipase"/>
</dbReference>
<dbReference type="InterPro" id="IPR029058">
    <property type="entry name" value="AB_hydrolase_fold"/>
</dbReference>
<sequence>MIARALTAAMAGLMLIAAAPPPVNVDGGRVRGSEDNHALVFRGIPFAAPPVGSRRWTAPAPVQPWRGIRDATARAAACIQNDQGWNHADFVSGDEDCLTLDIRTPGLDGKRPIFVWIHGGSNRAGSPGEMVTSRFGGGDIVLVAIRYRLGIFGFLSHRGLGREAGGASGNYGLMDQVAALEWVQRNIARFGGDPARITIGGESAGSQDVGLLLAAPAARSLFAGAVMESGTPGFGLPWRSREEAERLGDQVDALLQSGGDVAKLRAASVPALLKADLGLHDEALEANDYLWLRTTIDGRVFTVSPRAHLQEGPGKPLLIGSNRFELGLPGGRPHRDSFVARAFGTNEAQARAFYRLDHPDPAADPRMGTRDDQIATDVTFRCPAGAMASLMAQKGAPVWRYEFDLAPGGGRTSHSAELGYIYGDQRLPSGALLGEYWSRFVLSGDPNRPGLARWPRFQPDDRAHVSFEATGAIPGRDLRVDICRLTDRL</sequence>
<comment type="caution">
    <text evidence="5">The sequence shown here is derived from an EMBL/GenBank/DDBJ whole genome shotgun (WGS) entry which is preliminary data.</text>
</comment>
<dbReference type="GO" id="GO:0016787">
    <property type="term" value="F:hydrolase activity"/>
    <property type="evidence" value="ECO:0007669"/>
    <property type="project" value="UniProtKB-KW"/>
</dbReference>
<dbReference type="EMBL" id="PXYI01000001">
    <property type="protein sequence ID" value="PSJ43289.1"/>
    <property type="molecule type" value="Genomic_DNA"/>
</dbReference>
<evidence type="ECO:0000256" key="3">
    <source>
        <dbReference type="RuleBase" id="RU361235"/>
    </source>
</evidence>
<feature type="chain" id="PRO_5015023223" description="Carboxylic ester hydrolase" evidence="3">
    <location>
        <begin position="26"/>
        <end position="489"/>
    </location>
</feature>
<dbReference type="Gene3D" id="3.40.50.1820">
    <property type="entry name" value="alpha/beta hydrolase"/>
    <property type="match status" value="1"/>
</dbReference>
<dbReference type="PANTHER" id="PTHR11559">
    <property type="entry name" value="CARBOXYLESTERASE"/>
    <property type="match status" value="1"/>
</dbReference>
<evidence type="ECO:0000256" key="2">
    <source>
        <dbReference type="ARBA" id="ARBA00022801"/>
    </source>
</evidence>
<dbReference type="OrthoDB" id="9775851at2"/>
<dbReference type="AlphaFoldDB" id="A0A2P7QZA4"/>
<evidence type="ECO:0000313" key="6">
    <source>
        <dbReference type="Proteomes" id="UP000241167"/>
    </source>
</evidence>
<feature type="domain" description="Carboxylesterase type B" evidence="4">
    <location>
        <begin position="21"/>
        <end position="470"/>
    </location>
</feature>
<keyword evidence="3" id="KW-0732">Signal</keyword>
<evidence type="ECO:0000259" key="4">
    <source>
        <dbReference type="Pfam" id="PF00135"/>
    </source>
</evidence>
<dbReference type="InterPro" id="IPR002018">
    <property type="entry name" value="CarbesteraseB"/>
</dbReference>
<evidence type="ECO:0000313" key="5">
    <source>
        <dbReference type="EMBL" id="PSJ43289.1"/>
    </source>
</evidence>